<feature type="domain" description="DUF4377" evidence="1">
    <location>
        <begin position="21"/>
        <end position="95"/>
    </location>
</feature>
<evidence type="ECO:0000313" key="3">
    <source>
        <dbReference type="Proteomes" id="UP000283734"/>
    </source>
</evidence>
<dbReference type="OrthoDB" id="7871744at2"/>
<dbReference type="AlphaFoldDB" id="A0A418XV83"/>
<organism evidence="2 3">
    <name type="scientific">Alcanivorax profundi</name>
    <dbReference type="NCBI Taxonomy" id="2338368"/>
    <lineage>
        <taxon>Bacteria</taxon>
        <taxon>Pseudomonadati</taxon>
        <taxon>Pseudomonadota</taxon>
        <taxon>Gammaproteobacteria</taxon>
        <taxon>Oceanospirillales</taxon>
        <taxon>Alcanivoracaceae</taxon>
        <taxon>Alcanivorax</taxon>
    </lineage>
</organism>
<dbReference type="EMBL" id="QYYA01000005">
    <property type="protein sequence ID" value="RJG16588.1"/>
    <property type="molecule type" value="Genomic_DNA"/>
</dbReference>
<dbReference type="Proteomes" id="UP000283734">
    <property type="component" value="Unassembled WGS sequence"/>
</dbReference>
<dbReference type="InterPro" id="IPR025485">
    <property type="entry name" value="DUF4377"/>
</dbReference>
<dbReference type="Pfam" id="PF14302">
    <property type="entry name" value="DUF4377"/>
    <property type="match status" value="1"/>
</dbReference>
<protein>
    <submittedName>
        <fullName evidence="2">DUF4377 domain-containing protein</fullName>
    </submittedName>
</protein>
<keyword evidence="3" id="KW-1185">Reference proteome</keyword>
<evidence type="ECO:0000259" key="1">
    <source>
        <dbReference type="Pfam" id="PF14302"/>
    </source>
</evidence>
<sequence>MCLLLMLVACSEPGSEGELLYVAPYTTACIGVGPMDCMRVRHSREENYQLFYDAIEGFRFEQGYRYTLRVEVSELETPPADGSRLRYRLLEVIDKEAVEP</sequence>
<reference evidence="2 3" key="1">
    <citation type="submission" date="2018-09" db="EMBL/GenBank/DDBJ databases">
        <title>Alcanivorax profundi sp. nov., isolated from 1000 m-depth seawater of the Mariana Trench.</title>
        <authorList>
            <person name="Liu J."/>
        </authorList>
    </citation>
    <scope>NUCLEOTIDE SEQUENCE [LARGE SCALE GENOMIC DNA]</scope>
    <source>
        <strain evidence="2 3">MTEO17</strain>
    </source>
</reference>
<name>A0A418XV83_9GAMM</name>
<gene>
    <name evidence="2" type="ORF">D4A39_14880</name>
</gene>
<accession>A0A418XV83</accession>
<evidence type="ECO:0000313" key="2">
    <source>
        <dbReference type="EMBL" id="RJG16588.1"/>
    </source>
</evidence>
<comment type="caution">
    <text evidence="2">The sequence shown here is derived from an EMBL/GenBank/DDBJ whole genome shotgun (WGS) entry which is preliminary data.</text>
</comment>
<proteinExistence type="predicted"/>